<accession>A0ABU8DSF8</accession>
<dbReference type="PANTHER" id="PTHR32305">
    <property type="match status" value="1"/>
</dbReference>
<gene>
    <name evidence="1" type="ORF">TEK04_06495</name>
</gene>
<evidence type="ECO:0000313" key="1">
    <source>
        <dbReference type="EMBL" id="MEI4271366.1"/>
    </source>
</evidence>
<dbReference type="InterPro" id="IPR022385">
    <property type="entry name" value="Rhs_assc_core"/>
</dbReference>
<dbReference type="Proteomes" id="UP001361570">
    <property type="component" value="Unassembled WGS sequence"/>
</dbReference>
<dbReference type="EMBL" id="JBAPLU010000005">
    <property type="protein sequence ID" value="MEI4271366.1"/>
    <property type="molecule type" value="Genomic_DNA"/>
</dbReference>
<dbReference type="PANTHER" id="PTHR32305:SF15">
    <property type="entry name" value="PROTEIN RHSA-RELATED"/>
    <property type="match status" value="1"/>
</dbReference>
<dbReference type="NCBIfam" id="TIGR01643">
    <property type="entry name" value="YD_repeat_2x"/>
    <property type="match status" value="1"/>
</dbReference>
<proteinExistence type="predicted"/>
<organism evidence="1 2">
    <name type="scientific">Klenkia sesuvii</name>
    <dbReference type="NCBI Taxonomy" id="3103137"/>
    <lineage>
        <taxon>Bacteria</taxon>
        <taxon>Bacillati</taxon>
        <taxon>Actinomycetota</taxon>
        <taxon>Actinomycetes</taxon>
        <taxon>Geodermatophilales</taxon>
        <taxon>Geodermatophilaceae</taxon>
        <taxon>Klenkia</taxon>
    </lineage>
</organism>
<protein>
    <submittedName>
        <fullName evidence="1">RHS repeat-associated core domain-containing protein</fullName>
    </submittedName>
</protein>
<dbReference type="NCBIfam" id="TIGR03696">
    <property type="entry name" value="Rhs_assc_core"/>
    <property type="match status" value="1"/>
</dbReference>
<reference evidence="1 2" key="1">
    <citation type="submission" date="2024-03" db="EMBL/GenBank/DDBJ databases">
        <title>Draft genome sequence of Klenkia sp. LSe6-5.</title>
        <authorList>
            <person name="Duangmal K."/>
            <person name="Chantavorakit T."/>
        </authorList>
    </citation>
    <scope>NUCLEOTIDE SEQUENCE [LARGE SCALE GENOMIC DNA]</scope>
    <source>
        <strain evidence="1 2">LSe6-5</strain>
    </source>
</reference>
<keyword evidence="2" id="KW-1185">Reference proteome</keyword>
<comment type="caution">
    <text evidence="1">The sequence shown here is derived from an EMBL/GenBank/DDBJ whole genome shotgun (WGS) entry which is preliminary data.</text>
</comment>
<sequence length="609" mass="64898">MQYSVNGDPLTSSVSDSAGTLQTTVDLLGRVVRSVDAIGVITQISYDRVGRQTSEIVTPPNSADAQQQLTYTYDDAGRTLTVSMGGSVLATSSYNGAGELASVTYSNGSALTAMNRSDSGILVSETWRTADGVSVTSAVTRSRAGTVLDESLNGIDARATGPNFSYDAAGRLIDAWVTNHHYTYDYSSAADASCPAGTKATAGANTNRVRMTDTSSSGTTETKYCYDSADRLLRTLGAAAITGISYDASGNTVAYTQNSATTQLKWDGSGRNIGLQVDGSDPANVTYQRDATDRIVRRTTSAGDSFTDLRYGYTGSGDTADLVLATDLRLMTRTIALPGGVIFTWAPDTANRTWDHPTVRGDLSLTTDNAGKQKGAIRTFGPFGEALTTGNDGLPDNQPGDFDFGWLGQYQRGTEHAGSVAVVQMGARPYNPATGTFLSVDPVEGGNENAYSYPADPINKTDIDGNAWTYSCPANKPRNTAIDSFSTAKAPRNAGGPGYRGGKTTLVCGGDDTRGYRHILYGHANDFQKVATKVGSDRDRILQQVLGQALQYPDKVLYRPGNNAYNYQKQMNYYDRHMRLVGTSTWCVSVGAVSRKVITAYEGYCPGGR</sequence>
<evidence type="ECO:0000313" key="2">
    <source>
        <dbReference type="Proteomes" id="UP001361570"/>
    </source>
</evidence>
<name>A0ABU8DSF8_9ACTN</name>
<dbReference type="Gene3D" id="2.180.10.10">
    <property type="entry name" value="RHS repeat-associated core"/>
    <property type="match status" value="1"/>
</dbReference>
<dbReference type="InterPro" id="IPR050708">
    <property type="entry name" value="T6SS_VgrG/RHS"/>
</dbReference>
<dbReference type="InterPro" id="IPR006530">
    <property type="entry name" value="YD"/>
</dbReference>